<dbReference type="InterPro" id="IPR038475">
    <property type="entry name" value="RecG_C_sf"/>
</dbReference>
<dbReference type="STRING" id="45851.BHV86_09585"/>
<dbReference type="AlphaFoldDB" id="D4S0L9"/>
<gene>
    <name evidence="3" type="ORF">BUTYVIB_01638</name>
</gene>
<dbReference type="Gene3D" id="3.30.565.60">
    <property type="match status" value="1"/>
</dbReference>
<dbReference type="Pfam" id="PF13412">
    <property type="entry name" value="HTH_24"/>
    <property type="match status" value="1"/>
</dbReference>
<dbReference type="HOGENOM" id="CLU_024970_1_2_9"/>
<dbReference type="InterPro" id="IPR038461">
    <property type="entry name" value="Schlafen_AlbA_2_dom_sf"/>
</dbReference>
<dbReference type="PANTHER" id="PTHR30595">
    <property type="entry name" value="GLPR-RELATED TRANSCRIPTIONAL REPRESSOR"/>
    <property type="match status" value="1"/>
</dbReference>
<dbReference type="SUPFAM" id="SSF46785">
    <property type="entry name" value="Winged helix' DNA-binding domain"/>
    <property type="match status" value="1"/>
</dbReference>
<dbReference type="Gene3D" id="3.30.950.30">
    <property type="entry name" value="Schlafen, AAA domain"/>
    <property type="match status" value="1"/>
</dbReference>
<evidence type="ECO:0000313" key="4">
    <source>
        <dbReference type="Proteomes" id="UP000006238"/>
    </source>
</evidence>
<comment type="caution">
    <text evidence="3">The sequence shown here is derived from an EMBL/GenBank/DDBJ whole genome shotgun (WGS) entry which is preliminary data.</text>
</comment>
<sequence length="493" mass="55084">MAKDELFSGESKNIEYKVVVPDKSEKYMKTVVAFANTQGGRLVIGIDDKTHKIIGVDNDILFQTMDALTNAISDSCEPQIIPDIEPQTVEGKTVIVITVEAGKNRPYYIKSQGKAKGTYIRVAGTSRPAHQEKISELEMEGARISWDELTCVGYEVTEEATQALCKDIEDFRKKAGLSGHNVRKEQLFNWKILKNSEGNVLASNAYVLLTSDYFPFSKTQCAVFKGTDRMVFLDKREYTGPIYKQIESAVEFVLRNIRLGATIDGLVRRESYELPVEAIREMIINAHCHRNLLDESCIQVAIYDDRLEVTSPGGLYNGLTYEEVMRGHSKIRNKLIANIFGQMGLVEAWGSGIRRIISAAGEYGLPVPTVEVFDDMFRVNLYRNVQDNMNGGENSGVNGGEKGGIKGGEKGGINGGDDFGDKVSFREKAQRMTDTQAKILDCIAEDKYISVKKIAEKIDISRRTVENNIKKMKESDIVVRHGSPKNGYWEIID</sequence>
<dbReference type="InterPro" id="IPR036388">
    <property type="entry name" value="WH-like_DNA-bd_sf"/>
</dbReference>
<dbReference type="CDD" id="cd00090">
    <property type="entry name" value="HTH_ARSR"/>
    <property type="match status" value="1"/>
</dbReference>
<keyword evidence="4" id="KW-1185">Reference proteome</keyword>
<accession>D4S0L9</accession>
<dbReference type="InterPro" id="IPR011991">
    <property type="entry name" value="ArsR-like_HTH"/>
</dbReference>
<dbReference type="InterPro" id="IPR036390">
    <property type="entry name" value="WH_DNA-bd_sf"/>
</dbReference>
<feature type="compositionally biased region" description="Gly residues" evidence="1">
    <location>
        <begin position="393"/>
        <end position="402"/>
    </location>
</feature>
<dbReference type="RefSeq" id="WP_005603353.1">
    <property type="nucleotide sequence ID" value="NZ_GG663524.1"/>
</dbReference>
<evidence type="ECO:0000256" key="1">
    <source>
        <dbReference type="SAM" id="MobiDB-lite"/>
    </source>
</evidence>
<protein>
    <submittedName>
        <fullName evidence="3">Divergent AAA domain protein</fullName>
    </submittedName>
</protein>
<evidence type="ECO:0000259" key="2">
    <source>
        <dbReference type="Pfam" id="PF04326"/>
    </source>
</evidence>
<dbReference type="Pfam" id="PF04326">
    <property type="entry name" value="SLFN_AlbA_2"/>
    <property type="match status" value="1"/>
</dbReference>
<dbReference type="PANTHER" id="PTHR30595:SF6">
    <property type="entry name" value="SCHLAFEN ALBA-2 DOMAIN-CONTAINING PROTEIN"/>
    <property type="match status" value="1"/>
</dbReference>
<dbReference type="eggNOG" id="COG2865">
    <property type="taxonomic scope" value="Bacteria"/>
</dbReference>
<dbReference type="GeneID" id="98918137"/>
<dbReference type="Proteomes" id="UP000006238">
    <property type="component" value="Unassembled WGS sequence"/>
</dbReference>
<dbReference type="EMBL" id="ABWN01000030">
    <property type="protein sequence ID" value="EFF68367.1"/>
    <property type="molecule type" value="Genomic_DNA"/>
</dbReference>
<dbReference type="Pfam" id="PF13749">
    <property type="entry name" value="HATPase_c_4"/>
    <property type="match status" value="1"/>
</dbReference>
<dbReference type="InterPro" id="IPR007421">
    <property type="entry name" value="Schlafen_AlbA_2_dom"/>
</dbReference>
<organism evidence="3 4">
    <name type="scientific">Eshraghiella crossota DSM 2876</name>
    <dbReference type="NCBI Taxonomy" id="511680"/>
    <lineage>
        <taxon>Bacteria</taxon>
        <taxon>Bacillati</taxon>
        <taxon>Bacillota</taxon>
        <taxon>Clostridia</taxon>
        <taxon>Lachnospirales</taxon>
        <taxon>Lachnospiraceae</taxon>
        <taxon>Eshraghiella</taxon>
    </lineage>
</organism>
<dbReference type="eggNOG" id="COG1522">
    <property type="taxonomic scope" value="Bacteria"/>
</dbReference>
<proteinExistence type="predicted"/>
<dbReference type="Gene3D" id="1.10.10.10">
    <property type="entry name" value="Winged helix-like DNA-binding domain superfamily/Winged helix DNA-binding domain"/>
    <property type="match status" value="1"/>
</dbReference>
<feature type="domain" description="Schlafen AlbA-2" evidence="2">
    <location>
        <begin position="10"/>
        <end position="129"/>
    </location>
</feature>
<name>D4S0L9_9FIRM</name>
<feature type="region of interest" description="Disordered" evidence="1">
    <location>
        <begin position="392"/>
        <end position="412"/>
    </location>
</feature>
<reference evidence="3 4" key="1">
    <citation type="submission" date="2010-02" db="EMBL/GenBank/DDBJ databases">
        <authorList>
            <person name="Weinstock G."/>
            <person name="Sodergren E."/>
            <person name="Clifton S."/>
            <person name="Fulton L."/>
            <person name="Fulton B."/>
            <person name="Courtney L."/>
            <person name="Fronick C."/>
            <person name="Harrison M."/>
            <person name="Strong C."/>
            <person name="Farmer C."/>
            <person name="Delahaunty K."/>
            <person name="Markovic C."/>
            <person name="Hall O."/>
            <person name="Minx P."/>
            <person name="Tomlinson C."/>
            <person name="Mitreva M."/>
            <person name="Nelson J."/>
            <person name="Hou S."/>
            <person name="Wollam A."/>
            <person name="Pepin K.H."/>
            <person name="Johnson M."/>
            <person name="Bhonagiri V."/>
            <person name="Zhang X."/>
            <person name="Suruliraj S."/>
            <person name="Warren W."/>
            <person name="Chinwalla A."/>
            <person name="Mardis E.R."/>
            <person name="Wilson R.K."/>
        </authorList>
    </citation>
    <scope>NUCLEOTIDE SEQUENCE [LARGE SCALE GENOMIC DNA]</scope>
    <source>
        <strain evidence="3 4">DSM 2876</strain>
    </source>
</reference>
<evidence type="ECO:0000313" key="3">
    <source>
        <dbReference type="EMBL" id="EFF68367.1"/>
    </source>
</evidence>